<dbReference type="PANTHER" id="PTHR10404">
    <property type="entry name" value="N-ACETYLATED-ALPHA-LINKED ACIDIC DIPEPTIDASE"/>
    <property type="match status" value="1"/>
</dbReference>
<reference evidence="1" key="1">
    <citation type="submission" date="2018-11" db="EMBL/GenBank/DDBJ databases">
        <authorList>
            <person name="Alioto T."/>
            <person name="Alioto T."/>
        </authorList>
    </citation>
    <scope>NUCLEOTIDE SEQUENCE</scope>
</reference>
<protein>
    <recommendedName>
        <fullName evidence="3">Peptidase M28 domain-containing protein</fullName>
    </recommendedName>
</protein>
<dbReference type="SUPFAM" id="SSF53187">
    <property type="entry name" value="Zn-dependent exopeptidases"/>
    <property type="match status" value="1"/>
</dbReference>
<dbReference type="EMBL" id="UYJE01001730">
    <property type="protein sequence ID" value="VDI04599.1"/>
    <property type="molecule type" value="Genomic_DNA"/>
</dbReference>
<dbReference type="AlphaFoldDB" id="A0A8B6CH90"/>
<accession>A0A8B6CH90</accession>
<dbReference type="GO" id="GO:0004180">
    <property type="term" value="F:carboxypeptidase activity"/>
    <property type="evidence" value="ECO:0007669"/>
    <property type="project" value="TreeGrafter"/>
</dbReference>
<dbReference type="Gene3D" id="3.40.630.10">
    <property type="entry name" value="Zn peptidases"/>
    <property type="match status" value="1"/>
</dbReference>
<dbReference type="Proteomes" id="UP000596742">
    <property type="component" value="Unassembled WGS sequence"/>
</dbReference>
<dbReference type="InterPro" id="IPR039373">
    <property type="entry name" value="Peptidase_M28B"/>
</dbReference>
<gene>
    <name evidence="1" type="ORF">MGAL_10B076494</name>
</gene>
<comment type="caution">
    <text evidence="1">The sequence shown here is derived from an EMBL/GenBank/DDBJ whole genome shotgun (WGS) entry which is preliminary data.</text>
</comment>
<evidence type="ECO:0000313" key="1">
    <source>
        <dbReference type="EMBL" id="VDI04599.1"/>
    </source>
</evidence>
<keyword evidence="2" id="KW-1185">Reference proteome</keyword>
<evidence type="ECO:0000313" key="2">
    <source>
        <dbReference type="Proteomes" id="UP000596742"/>
    </source>
</evidence>
<dbReference type="OrthoDB" id="5841748at2759"/>
<dbReference type="PANTHER" id="PTHR10404:SF46">
    <property type="entry name" value="VACUOLAR PROTEIN SORTING-ASSOCIATED PROTEIN 70"/>
    <property type="match status" value="1"/>
</dbReference>
<evidence type="ECO:0008006" key="3">
    <source>
        <dbReference type="Google" id="ProtNLM"/>
    </source>
</evidence>
<proteinExistence type="predicted"/>
<organism evidence="1 2">
    <name type="scientific">Mytilus galloprovincialis</name>
    <name type="common">Mediterranean mussel</name>
    <dbReference type="NCBI Taxonomy" id="29158"/>
    <lineage>
        <taxon>Eukaryota</taxon>
        <taxon>Metazoa</taxon>
        <taxon>Spiralia</taxon>
        <taxon>Lophotrochozoa</taxon>
        <taxon>Mollusca</taxon>
        <taxon>Bivalvia</taxon>
        <taxon>Autobranchia</taxon>
        <taxon>Pteriomorphia</taxon>
        <taxon>Mytilida</taxon>
        <taxon>Mytiloidea</taxon>
        <taxon>Mytilidae</taxon>
        <taxon>Mytilinae</taxon>
        <taxon>Mytilus</taxon>
    </lineage>
</organism>
<name>A0A8B6CH90_MYTGA</name>
<sequence length="168" mass="19513">MSNFQRVGNETIHLKTVPLLQKVFEDAANKVPDPYGKYNSAYEAWRNHPRFRVYKMGGGSDHVPFLAGLGIPSMYPKYSYLKDLWNSTSTPLYHSRYENYHAFKMIDPELKFAKTMTSIISESIRNLADSRIIPFDIDRYAEYISNGVEELLNHYGQVVGPKMEEWIH</sequence>